<comment type="caution">
    <text evidence="1">The sequence shown here is derived from an EMBL/GenBank/DDBJ whole genome shotgun (WGS) entry which is preliminary data.</text>
</comment>
<proteinExistence type="predicted"/>
<gene>
    <name evidence="1" type="ORF">FN846DRAFT_934935</name>
    <name evidence="2" type="ORF">FN846DRAFT_934981</name>
</gene>
<dbReference type="Proteomes" id="UP000326924">
    <property type="component" value="Unassembled WGS sequence"/>
</dbReference>
<dbReference type="AlphaFoldDB" id="A0A5J5F5K0"/>
<keyword evidence="3" id="KW-1185">Reference proteome</keyword>
<dbReference type="InParanoid" id="A0A5J5F5K0"/>
<name>A0A5J5F5K0_9PEZI</name>
<evidence type="ECO:0000313" key="3">
    <source>
        <dbReference type="Proteomes" id="UP000326924"/>
    </source>
</evidence>
<sequence>MRAGLCSTYFLAFRYSVCTPTTTIQAAAASRLKTFNRLESMYVHIAPQQPQNKRRSEWKSDAQVKKSKAAIPLHVYSFLTQLFTGKVAGLFSVTGHCVS</sequence>
<dbReference type="EMBL" id="VXIS01000032">
    <property type="protein sequence ID" value="KAA8911789.1"/>
    <property type="molecule type" value="Genomic_DNA"/>
</dbReference>
<evidence type="ECO:0000313" key="2">
    <source>
        <dbReference type="EMBL" id="KAA8911789.1"/>
    </source>
</evidence>
<reference evidence="1 3" key="1">
    <citation type="submission" date="2019-09" db="EMBL/GenBank/DDBJ databases">
        <title>Draft genome of the ectomycorrhizal ascomycete Sphaerosporella brunnea.</title>
        <authorList>
            <consortium name="DOE Joint Genome Institute"/>
            <person name="Benucci G.M."/>
            <person name="Marozzi G."/>
            <person name="Antonielli L."/>
            <person name="Sanchez S."/>
            <person name="Marco P."/>
            <person name="Wang X."/>
            <person name="Falini L.B."/>
            <person name="Barry K."/>
            <person name="Haridas S."/>
            <person name="Lipzen A."/>
            <person name="Labutti K."/>
            <person name="Grigoriev I.V."/>
            <person name="Murat C."/>
            <person name="Martin F."/>
            <person name="Albertini E."/>
            <person name="Donnini D."/>
            <person name="Bonito G."/>
        </authorList>
    </citation>
    <scope>NUCLEOTIDE SEQUENCE [LARGE SCALE GENOMIC DNA]</scope>
    <source>
        <strain evidence="1 3">Sb_GMNB300</strain>
    </source>
</reference>
<dbReference type="EMBL" id="VXIS01000032">
    <property type="protein sequence ID" value="KAA8911781.1"/>
    <property type="molecule type" value="Genomic_DNA"/>
</dbReference>
<evidence type="ECO:0000313" key="1">
    <source>
        <dbReference type="EMBL" id="KAA8911781.1"/>
    </source>
</evidence>
<protein>
    <submittedName>
        <fullName evidence="1">Uncharacterized protein</fullName>
    </submittedName>
</protein>
<accession>A0A5J5F5K0</accession>
<organism evidence="1 3">
    <name type="scientific">Sphaerosporella brunnea</name>
    <dbReference type="NCBI Taxonomy" id="1250544"/>
    <lineage>
        <taxon>Eukaryota</taxon>
        <taxon>Fungi</taxon>
        <taxon>Dikarya</taxon>
        <taxon>Ascomycota</taxon>
        <taxon>Pezizomycotina</taxon>
        <taxon>Pezizomycetes</taxon>
        <taxon>Pezizales</taxon>
        <taxon>Pyronemataceae</taxon>
        <taxon>Sphaerosporella</taxon>
    </lineage>
</organism>